<accession>E6MIP7</accession>
<dbReference type="InterPro" id="IPR002611">
    <property type="entry name" value="IstB_ATP-bd"/>
</dbReference>
<dbReference type="HOGENOM" id="CLU_062999_0_0_9"/>
<reference evidence="2 3" key="1">
    <citation type="submission" date="2010-12" db="EMBL/GenBank/DDBJ databases">
        <authorList>
            <person name="Muzny D."/>
            <person name="Qin X."/>
            <person name="Deng J."/>
            <person name="Jiang H."/>
            <person name="Liu Y."/>
            <person name="Qu J."/>
            <person name="Song X.-Z."/>
            <person name="Zhang L."/>
            <person name="Thornton R."/>
            <person name="Coyle M."/>
            <person name="Francisco L."/>
            <person name="Jackson L."/>
            <person name="Javaid M."/>
            <person name="Korchina V."/>
            <person name="Kovar C."/>
            <person name="Mata R."/>
            <person name="Mathew T."/>
            <person name="Ngo R."/>
            <person name="Nguyen L."/>
            <person name="Nguyen N."/>
            <person name="Okwuonu G."/>
            <person name="Ongeri F."/>
            <person name="Pham C."/>
            <person name="Simmons D."/>
            <person name="Wilczek-Boney K."/>
            <person name="Hale W."/>
            <person name="Jakkamsetti A."/>
            <person name="Pham P."/>
            <person name="Ruth R."/>
            <person name="San Lucas F."/>
            <person name="Warren J."/>
            <person name="Zhang J."/>
            <person name="Zhao Z."/>
            <person name="Zhou C."/>
            <person name="Zhu D."/>
            <person name="Lee S."/>
            <person name="Bess C."/>
            <person name="Blankenburg K."/>
            <person name="Forbes L."/>
            <person name="Fu Q."/>
            <person name="Gubbala S."/>
            <person name="Hirani K."/>
            <person name="Jayaseelan J.C."/>
            <person name="Lara F."/>
            <person name="Munidasa M."/>
            <person name="Palculict T."/>
            <person name="Patil S."/>
            <person name="Pu L.-L."/>
            <person name="Saada N."/>
            <person name="Tang L."/>
            <person name="Weissenberger G."/>
            <person name="Zhu Y."/>
            <person name="Hemphill L."/>
            <person name="Shang Y."/>
            <person name="Youmans B."/>
            <person name="Ayvaz T."/>
            <person name="Ross M."/>
            <person name="Santibanez J."/>
            <person name="Aqrawi P."/>
            <person name="Gross S."/>
            <person name="Joshi V."/>
            <person name="Fowler G."/>
            <person name="Nazareth L."/>
            <person name="Reid J."/>
            <person name="Worley K."/>
            <person name="Petrosino J."/>
            <person name="Highlander S."/>
            <person name="Gibbs R."/>
        </authorList>
    </citation>
    <scope>NUCLEOTIDE SEQUENCE [LARGE SCALE GENOMIC DNA]</scope>
    <source>
        <strain evidence="2 3">ATCC 23263</strain>
    </source>
</reference>
<dbReference type="PANTHER" id="PTHR30050:SF4">
    <property type="entry name" value="ATP-BINDING PROTEIN RV3427C IN INSERTION SEQUENCE-RELATED"/>
    <property type="match status" value="1"/>
</dbReference>
<dbReference type="SUPFAM" id="SSF52540">
    <property type="entry name" value="P-loop containing nucleoside triphosphate hydrolases"/>
    <property type="match status" value="1"/>
</dbReference>
<dbReference type="CDD" id="cd00009">
    <property type="entry name" value="AAA"/>
    <property type="match status" value="1"/>
</dbReference>
<feature type="domain" description="IstB-like ATP-binding" evidence="1">
    <location>
        <begin position="184"/>
        <end position="326"/>
    </location>
</feature>
<dbReference type="AlphaFoldDB" id="E6MIP7"/>
<dbReference type="NCBIfam" id="NF005304">
    <property type="entry name" value="PRK06835.1"/>
    <property type="match status" value="1"/>
</dbReference>
<dbReference type="EMBL" id="AEQN01000023">
    <property type="protein sequence ID" value="EFV01143.1"/>
    <property type="molecule type" value="Genomic_DNA"/>
</dbReference>
<dbReference type="GO" id="GO:0005524">
    <property type="term" value="F:ATP binding"/>
    <property type="evidence" value="ECO:0007669"/>
    <property type="project" value="InterPro"/>
</dbReference>
<dbReference type="eggNOG" id="COG1484">
    <property type="taxonomic scope" value="Bacteria"/>
</dbReference>
<dbReference type="OrthoDB" id="9776217at2"/>
<dbReference type="InterPro" id="IPR027417">
    <property type="entry name" value="P-loop_NTPase"/>
</dbReference>
<sequence length="344" mass="38665">MTTKTTPNRRIDSLIQDFLNHRARHLFEEHQRIAGLEARYPALADFKRAQSAAGTRLVRERLEQNPEADAHYAEALAAIAEERDAFLAANAIDPRDLAVHYLCERCRDTGYVGGKPCACLRKALTAAAFSRYDLTPRALSENFDTFRLDFYPDARVGDRPSPRENMAVVYQIIKNYCTRFDVIHQSLLFTGAPGLGKTFLSNCVAGALIAKGYRVIYTTAQHLIDLVRENLKSEQGGISRIYDGLFDCDLLIIDDLGAEYRTAFSDDQLFEIINGRMLAGQKMIISSNLGVKAIQQQYSKRLASRISGYFQIVPFWGDDIRLIKKRQSVQNNAATADCNPKLSN</sequence>
<dbReference type="Proteomes" id="UP000004754">
    <property type="component" value="Unassembled WGS sequence"/>
</dbReference>
<evidence type="ECO:0000259" key="1">
    <source>
        <dbReference type="Pfam" id="PF01695"/>
    </source>
</evidence>
<name>E6MIP7_9FIRM</name>
<comment type="caution">
    <text evidence="2">The sequence shown here is derived from an EMBL/GenBank/DDBJ whole genome shotgun (WGS) entry which is preliminary data.</text>
</comment>
<dbReference type="STRING" id="887929.HMP0721_1882"/>
<protein>
    <submittedName>
        <fullName evidence="2">Putative DNA replication protein DnaC</fullName>
    </submittedName>
</protein>
<evidence type="ECO:0000313" key="3">
    <source>
        <dbReference type="Proteomes" id="UP000004754"/>
    </source>
</evidence>
<evidence type="ECO:0000313" key="2">
    <source>
        <dbReference type="EMBL" id="EFV01143.1"/>
    </source>
</evidence>
<dbReference type="Pfam" id="PF01695">
    <property type="entry name" value="IstB_IS21"/>
    <property type="match status" value="1"/>
</dbReference>
<organism evidence="2 3">
    <name type="scientific">Pseudoramibacter alactolyticus ATCC 23263</name>
    <dbReference type="NCBI Taxonomy" id="887929"/>
    <lineage>
        <taxon>Bacteria</taxon>
        <taxon>Bacillati</taxon>
        <taxon>Bacillota</taxon>
        <taxon>Clostridia</taxon>
        <taxon>Eubacteriales</taxon>
        <taxon>Eubacteriaceae</taxon>
        <taxon>Pseudoramibacter</taxon>
    </lineage>
</organism>
<dbReference type="PANTHER" id="PTHR30050">
    <property type="entry name" value="CHROMOSOMAL REPLICATION INITIATOR PROTEIN DNAA"/>
    <property type="match status" value="1"/>
</dbReference>
<gene>
    <name evidence="2" type="ORF">HMP0721_1882</name>
</gene>
<keyword evidence="3" id="KW-1185">Reference proteome</keyword>
<proteinExistence type="predicted"/>
<dbReference type="GO" id="GO:0006260">
    <property type="term" value="P:DNA replication"/>
    <property type="evidence" value="ECO:0007669"/>
    <property type="project" value="TreeGrafter"/>
</dbReference>
<dbReference type="RefSeq" id="WP_006599304.1">
    <property type="nucleotide sequence ID" value="NZ_GL622359.1"/>
</dbReference>
<dbReference type="Gene3D" id="3.40.50.300">
    <property type="entry name" value="P-loop containing nucleotide triphosphate hydrolases"/>
    <property type="match status" value="1"/>
</dbReference>